<reference evidence="3 4" key="1">
    <citation type="submission" date="2020-02" db="EMBL/GenBank/DDBJ databases">
        <title>Whole-genome analyses of novel actinobacteria.</title>
        <authorList>
            <person name="Sahin N."/>
            <person name="Tatar D."/>
        </authorList>
    </citation>
    <scope>NUCLEOTIDE SEQUENCE [LARGE SCALE GENOMIC DNA]</scope>
    <source>
        <strain evidence="3 4">SB3404</strain>
    </source>
</reference>
<dbReference type="AlphaFoldDB" id="A0A6G4WRR7"/>
<dbReference type="GO" id="GO:0003677">
    <property type="term" value="F:DNA binding"/>
    <property type="evidence" value="ECO:0007669"/>
    <property type="project" value="UniProtKB-KW"/>
</dbReference>
<keyword evidence="4" id="KW-1185">Reference proteome</keyword>
<dbReference type="RefSeq" id="WP_165297192.1">
    <property type="nucleotide sequence ID" value="NZ_JAAKZZ010000022.1"/>
</dbReference>
<protein>
    <submittedName>
        <fullName evidence="3">MerR family transcriptional regulator</fullName>
    </submittedName>
</protein>
<dbReference type="PROSITE" id="PS50937">
    <property type="entry name" value="HTH_MERR_2"/>
    <property type="match status" value="1"/>
</dbReference>
<dbReference type="InterPro" id="IPR000551">
    <property type="entry name" value="MerR-type_HTH_dom"/>
</dbReference>
<name>A0A6G4WRR7_9ACTN</name>
<dbReference type="PANTHER" id="PTHR30204:SF93">
    <property type="entry name" value="HTH MERR-TYPE DOMAIN-CONTAINING PROTEIN"/>
    <property type="match status" value="1"/>
</dbReference>
<sequence>MPLSEYRIEDLAHHSGATVRTIRAYQDRGLLPKPERRGRANVYDDSHLARLRQIADLLERGYTLASIKELLQAWDEGRGLG</sequence>
<dbReference type="SUPFAM" id="SSF46955">
    <property type="entry name" value="Putative DNA-binding domain"/>
    <property type="match status" value="1"/>
</dbReference>
<dbReference type="Pfam" id="PF13411">
    <property type="entry name" value="MerR_1"/>
    <property type="match status" value="1"/>
</dbReference>
<organism evidence="3 4">
    <name type="scientific">Streptomyces boncukensis</name>
    <dbReference type="NCBI Taxonomy" id="2711219"/>
    <lineage>
        <taxon>Bacteria</taxon>
        <taxon>Bacillati</taxon>
        <taxon>Actinomycetota</taxon>
        <taxon>Actinomycetes</taxon>
        <taxon>Kitasatosporales</taxon>
        <taxon>Streptomycetaceae</taxon>
        <taxon>Streptomyces</taxon>
    </lineage>
</organism>
<accession>A0A6G4WRR7</accession>
<dbReference type="InterPro" id="IPR009061">
    <property type="entry name" value="DNA-bd_dom_put_sf"/>
</dbReference>
<dbReference type="Gene3D" id="1.10.1660.10">
    <property type="match status" value="1"/>
</dbReference>
<dbReference type="SMART" id="SM00422">
    <property type="entry name" value="HTH_MERR"/>
    <property type="match status" value="1"/>
</dbReference>
<feature type="non-terminal residue" evidence="3">
    <location>
        <position position="81"/>
    </location>
</feature>
<comment type="caution">
    <text evidence="3">The sequence shown here is derived from an EMBL/GenBank/DDBJ whole genome shotgun (WGS) entry which is preliminary data.</text>
</comment>
<proteinExistence type="predicted"/>
<evidence type="ECO:0000313" key="4">
    <source>
        <dbReference type="Proteomes" id="UP000477722"/>
    </source>
</evidence>
<evidence type="ECO:0000259" key="2">
    <source>
        <dbReference type="PROSITE" id="PS50937"/>
    </source>
</evidence>
<keyword evidence="1" id="KW-0238">DNA-binding</keyword>
<dbReference type="PANTHER" id="PTHR30204">
    <property type="entry name" value="REDOX-CYCLING DRUG-SENSING TRANSCRIPTIONAL ACTIVATOR SOXR"/>
    <property type="match status" value="1"/>
</dbReference>
<evidence type="ECO:0000313" key="3">
    <source>
        <dbReference type="EMBL" id="NGO67532.1"/>
    </source>
</evidence>
<dbReference type="InterPro" id="IPR047057">
    <property type="entry name" value="MerR_fam"/>
</dbReference>
<dbReference type="GO" id="GO:0003700">
    <property type="term" value="F:DNA-binding transcription factor activity"/>
    <property type="evidence" value="ECO:0007669"/>
    <property type="project" value="InterPro"/>
</dbReference>
<feature type="domain" description="HTH merR-type" evidence="2">
    <location>
        <begin position="5"/>
        <end position="73"/>
    </location>
</feature>
<dbReference type="Proteomes" id="UP000477722">
    <property type="component" value="Unassembled WGS sequence"/>
</dbReference>
<gene>
    <name evidence="3" type="ORF">G5C65_04010</name>
</gene>
<evidence type="ECO:0000256" key="1">
    <source>
        <dbReference type="ARBA" id="ARBA00023125"/>
    </source>
</evidence>
<dbReference type="PRINTS" id="PR00040">
    <property type="entry name" value="HTHMERR"/>
</dbReference>
<dbReference type="EMBL" id="JAAKZZ010000022">
    <property type="protein sequence ID" value="NGO67532.1"/>
    <property type="molecule type" value="Genomic_DNA"/>
</dbReference>